<dbReference type="Gene3D" id="1.10.10.10">
    <property type="entry name" value="Winged helix-like DNA-binding domain superfamily/Winged helix DNA-binding domain"/>
    <property type="match status" value="1"/>
</dbReference>
<gene>
    <name evidence="5" type="ORF">DWV00_19160</name>
</gene>
<sequence length="248" mass="27856">MSDSLPSALALCQSTTRQVILGLINHDTEARLVDELEHITKLMRFDFYHYVGTFSVDDNSCVRRTLSNLPTAWREKYADFDGSNPDPIAQAAHFRVIPILWNESQFGASDHDNFYKTACEHGVGKGIILPVHSRNGDAAALGLFMRTERDDEDTIAAALGDAGLTAMYLHDAMSRMVSKTPHSPKAPLTHREIECLHWIAHHKSNWAIAKILGISEHGVVYYVRRIMWKLDAHNRYQAVARATAYGLI</sequence>
<accession>A0A3D8JW96</accession>
<reference evidence="5 6" key="1">
    <citation type="submission" date="2018-08" db="EMBL/GenBank/DDBJ databases">
        <title>Paraburkholderia sp. DHOM06 isolated from forest soil.</title>
        <authorList>
            <person name="Gao Z.-H."/>
            <person name="Qiu L.-H."/>
        </authorList>
    </citation>
    <scope>NUCLEOTIDE SEQUENCE [LARGE SCALE GENOMIC DNA]</scope>
    <source>
        <strain evidence="5 6">DHOM06</strain>
    </source>
</reference>
<dbReference type="GO" id="GO:0003677">
    <property type="term" value="F:DNA binding"/>
    <property type="evidence" value="ECO:0007669"/>
    <property type="project" value="UniProtKB-KW"/>
</dbReference>
<dbReference type="Proteomes" id="UP000256838">
    <property type="component" value="Unassembled WGS sequence"/>
</dbReference>
<comment type="caution">
    <text evidence="5">The sequence shown here is derived from an EMBL/GenBank/DDBJ whole genome shotgun (WGS) entry which is preliminary data.</text>
</comment>
<dbReference type="PANTHER" id="PTHR44688">
    <property type="entry name" value="DNA-BINDING TRANSCRIPTIONAL ACTIVATOR DEVR_DOSR"/>
    <property type="match status" value="1"/>
</dbReference>
<dbReference type="InterPro" id="IPR005143">
    <property type="entry name" value="TF_LuxR_autoind-bd_dom"/>
</dbReference>
<dbReference type="InterPro" id="IPR036693">
    <property type="entry name" value="TF_LuxR_autoind-bd_dom_sf"/>
</dbReference>
<dbReference type="InterPro" id="IPR016032">
    <property type="entry name" value="Sig_transdc_resp-reg_C-effctor"/>
</dbReference>
<keyword evidence="3" id="KW-0804">Transcription</keyword>
<proteinExistence type="predicted"/>
<dbReference type="InterPro" id="IPR036388">
    <property type="entry name" value="WH-like_DNA-bd_sf"/>
</dbReference>
<dbReference type="Pfam" id="PF00196">
    <property type="entry name" value="GerE"/>
    <property type="match status" value="1"/>
</dbReference>
<dbReference type="Pfam" id="PF03472">
    <property type="entry name" value="Autoind_bind"/>
    <property type="match status" value="1"/>
</dbReference>
<dbReference type="EMBL" id="QRGA01000010">
    <property type="protein sequence ID" value="RDU97349.1"/>
    <property type="molecule type" value="Genomic_DNA"/>
</dbReference>
<dbReference type="InterPro" id="IPR000792">
    <property type="entry name" value="Tscrpt_reg_LuxR_C"/>
</dbReference>
<dbReference type="SUPFAM" id="SSF46894">
    <property type="entry name" value="C-terminal effector domain of the bipartite response regulators"/>
    <property type="match status" value="1"/>
</dbReference>
<protein>
    <submittedName>
        <fullName evidence="5">LuxR family transcriptional regulator</fullName>
    </submittedName>
</protein>
<keyword evidence="2" id="KW-0238">DNA-binding</keyword>
<dbReference type="OrthoDB" id="9774661at2"/>
<evidence type="ECO:0000256" key="2">
    <source>
        <dbReference type="ARBA" id="ARBA00023125"/>
    </source>
</evidence>
<dbReference type="RefSeq" id="WP_115535160.1">
    <property type="nucleotide sequence ID" value="NZ_QRGA01000010.1"/>
</dbReference>
<feature type="domain" description="HTH luxR-type" evidence="4">
    <location>
        <begin position="181"/>
        <end position="246"/>
    </location>
</feature>
<evidence type="ECO:0000259" key="4">
    <source>
        <dbReference type="PROSITE" id="PS50043"/>
    </source>
</evidence>
<name>A0A3D8JW96_9BURK</name>
<organism evidence="5 6">
    <name type="scientific">Trinickia dinghuensis</name>
    <dbReference type="NCBI Taxonomy" id="2291023"/>
    <lineage>
        <taxon>Bacteria</taxon>
        <taxon>Pseudomonadati</taxon>
        <taxon>Pseudomonadota</taxon>
        <taxon>Betaproteobacteria</taxon>
        <taxon>Burkholderiales</taxon>
        <taxon>Burkholderiaceae</taxon>
        <taxon>Trinickia</taxon>
    </lineage>
</organism>
<dbReference type="CDD" id="cd06170">
    <property type="entry name" value="LuxR_C_like"/>
    <property type="match status" value="1"/>
</dbReference>
<dbReference type="PROSITE" id="PS50043">
    <property type="entry name" value="HTH_LUXR_2"/>
    <property type="match status" value="1"/>
</dbReference>
<evidence type="ECO:0000256" key="3">
    <source>
        <dbReference type="ARBA" id="ARBA00023163"/>
    </source>
</evidence>
<dbReference type="SMART" id="SM00421">
    <property type="entry name" value="HTH_LUXR"/>
    <property type="match status" value="1"/>
</dbReference>
<evidence type="ECO:0000313" key="6">
    <source>
        <dbReference type="Proteomes" id="UP000256838"/>
    </source>
</evidence>
<keyword evidence="1" id="KW-0805">Transcription regulation</keyword>
<evidence type="ECO:0000256" key="1">
    <source>
        <dbReference type="ARBA" id="ARBA00023015"/>
    </source>
</evidence>
<dbReference type="AlphaFoldDB" id="A0A3D8JW96"/>
<dbReference type="GO" id="GO:0006355">
    <property type="term" value="P:regulation of DNA-templated transcription"/>
    <property type="evidence" value="ECO:0007669"/>
    <property type="project" value="InterPro"/>
</dbReference>
<dbReference type="SUPFAM" id="SSF75516">
    <property type="entry name" value="Pheromone-binding domain of LuxR-like quorum-sensing transcription factors"/>
    <property type="match status" value="1"/>
</dbReference>
<dbReference type="PANTHER" id="PTHR44688:SF25">
    <property type="entry name" value="HTH LUXR-TYPE DOMAIN-CONTAINING PROTEIN"/>
    <property type="match status" value="1"/>
</dbReference>
<keyword evidence="6" id="KW-1185">Reference proteome</keyword>
<dbReference type="Gene3D" id="3.30.450.80">
    <property type="entry name" value="Transcription factor LuxR-like, autoinducer-binding domain"/>
    <property type="match status" value="1"/>
</dbReference>
<evidence type="ECO:0000313" key="5">
    <source>
        <dbReference type="EMBL" id="RDU97349.1"/>
    </source>
</evidence>